<gene>
    <name evidence="1" type="ORF">SLEP1_g48732</name>
</gene>
<evidence type="ECO:0000313" key="2">
    <source>
        <dbReference type="Proteomes" id="UP001054252"/>
    </source>
</evidence>
<name>A0AAV5LWM1_9ROSI</name>
<evidence type="ECO:0000313" key="1">
    <source>
        <dbReference type="EMBL" id="GKV41163.1"/>
    </source>
</evidence>
<sequence length="83" mass="9381">MLALGSRLQVPSSISMVPLLSVEEVENMDSRIQFGTPCLRRIRENLFSILTPQMLFSKSVHFLLLPKDSTEVAFNIFPFALVL</sequence>
<dbReference type="Proteomes" id="UP001054252">
    <property type="component" value="Unassembled WGS sequence"/>
</dbReference>
<dbReference type="EMBL" id="BPVZ01000147">
    <property type="protein sequence ID" value="GKV41163.1"/>
    <property type="molecule type" value="Genomic_DNA"/>
</dbReference>
<organism evidence="1 2">
    <name type="scientific">Rubroshorea leprosula</name>
    <dbReference type="NCBI Taxonomy" id="152421"/>
    <lineage>
        <taxon>Eukaryota</taxon>
        <taxon>Viridiplantae</taxon>
        <taxon>Streptophyta</taxon>
        <taxon>Embryophyta</taxon>
        <taxon>Tracheophyta</taxon>
        <taxon>Spermatophyta</taxon>
        <taxon>Magnoliopsida</taxon>
        <taxon>eudicotyledons</taxon>
        <taxon>Gunneridae</taxon>
        <taxon>Pentapetalae</taxon>
        <taxon>rosids</taxon>
        <taxon>malvids</taxon>
        <taxon>Malvales</taxon>
        <taxon>Dipterocarpaceae</taxon>
        <taxon>Rubroshorea</taxon>
    </lineage>
</organism>
<proteinExistence type="predicted"/>
<dbReference type="AlphaFoldDB" id="A0AAV5LWM1"/>
<accession>A0AAV5LWM1</accession>
<protein>
    <submittedName>
        <fullName evidence="1">Uncharacterized protein</fullName>
    </submittedName>
</protein>
<reference evidence="1 2" key="1">
    <citation type="journal article" date="2021" name="Commun. Biol.">
        <title>The genome of Shorea leprosula (Dipterocarpaceae) highlights the ecological relevance of drought in aseasonal tropical rainforests.</title>
        <authorList>
            <person name="Ng K.K.S."/>
            <person name="Kobayashi M.J."/>
            <person name="Fawcett J.A."/>
            <person name="Hatakeyama M."/>
            <person name="Paape T."/>
            <person name="Ng C.H."/>
            <person name="Ang C.C."/>
            <person name="Tnah L.H."/>
            <person name="Lee C.T."/>
            <person name="Nishiyama T."/>
            <person name="Sese J."/>
            <person name="O'Brien M.J."/>
            <person name="Copetti D."/>
            <person name="Mohd Noor M.I."/>
            <person name="Ong R.C."/>
            <person name="Putra M."/>
            <person name="Sireger I.Z."/>
            <person name="Indrioko S."/>
            <person name="Kosugi Y."/>
            <person name="Izuno A."/>
            <person name="Isagi Y."/>
            <person name="Lee S.L."/>
            <person name="Shimizu K.K."/>
        </authorList>
    </citation>
    <scope>NUCLEOTIDE SEQUENCE [LARGE SCALE GENOMIC DNA]</scope>
    <source>
        <strain evidence="1">214</strain>
    </source>
</reference>
<comment type="caution">
    <text evidence="1">The sequence shown here is derived from an EMBL/GenBank/DDBJ whole genome shotgun (WGS) entry which is preliminary data.</text>
</comment>
<keyword evidence="2" id="KW-1185">Reference proteome</keyword>